<evidence type="ECO:0000313" key="1">
    <source>
        <dbReference type="EMBL" id="DAE24980.1"/>
    </source>
</evidence>
<sequence length="49" mass="5741">MTCHKSPYITGLIDIKWLAKQHKFCSSVVTGLYLVTTFSNRIFFLRIDF</sequence>
<protein>
    <submittedName>
        <fullName evidence="1">Uncharacterized protein</fullName>
    </submittedName>
</protein>
<accession>A0A8S5R216</accession>
<name>A0A8S5R216_9CAUD</name>
<organism evidence="1">
    <name type="scientific">Podoviridae sp. ctYFd1</name>
    <dbReference type="NCBI Taxonomy" id="2826560"/>
    <lineage>
        <taxon>Viruses</taxon>
        <taxon>Duplodnaviria</taxon>
        <taxon>Heunggongvirae</taxon>
        <taxon>Uroviricota</taxon>
        <taxon>Caudoviricetes</taxon>
    </lineage>
</organism>
<reference evidence="1" key="1">
    <citation type="journal article" date="2021" name="Proc. Natl. Acad. Sci. U.S.A.">
        <title>A Catalog of Tens of Thousands of Viruses from Human Metagenomes Reveals Hidden Associations with Chronic Diseases.</title>
        <authorList>
            <person name="Tisza M.J."/>
            <person name="Buck C.B."/>
        </authorList>
    </citation>
    <scope>NUCLEOTIDE SEQUENCE</scope>
    <source>
        <strain evidence="1">CtYFd1</strain>
    </source>
</reference>
<dbReference type="EMBL" id="BK015790">
    <property type="protein sequence ID" value="DAE24980.1"/>
    <property type="molecule type" value="Genomic_DNA"/>
</dbReference>
<proteinExistence type="predicted"/>